<sequence length="358" mass="41002">MRILFIHNTAMWYRIPFFKRLNELFNVKFLFTDFNLIGEIYDESYEKALKGLKGLNYKILNGIDDLIEELVQLDYDVIIGGSWDSIPEIFRSLIVYIIGKLKGKKIILFHEDWNWGFSFKRKLISPIVKFFCILADAIVVPGSIHKRYFIEICGDPDKVFIAPNATTLKIADSHATDKKIVLYVGRLIKRKGVDYLIKAFQKINDPEASLMIIGYGEEEEKLKRLAHGSNNIIFVGKVSQDNLYKYYSRASVVVVPSISDEMGDPWVFVLNEAMLHGKPVIATDAVGGAYDLIQNGVNGFMVPEKNVDELYKAIKTIINDPRLQEKMGKESKRIIKKGFTYEKMVEGFKKAIEYVVSQ</sequence>
<proteinExistence type="predicted"/>
<evidence type="ECO:0000313" key="2">
    <source>
        <dbReference type="EMBL" id="RAO78797.1"/>
    </source>
</evidence>
<protein>
    <submittedName>
        <fullName evidence="2">Glycosyltransferase family 1 protein</fullName>
    </submittedName>
</protein>
<evidence type="ECO:0000259" key="1">
    <source>
        <dbReference type="Pfam" id="PF00534"/>
    </source>
</evidence>
<dbReference type="CDD" id="cd03801">
    <property type="entry name" value="GT4_PimA-like"/>
    <property type="match status" value="1"/>
</dbReference>
<feature type="domain" description="Glycosyl transferase family 1" evidence="1">
    <location>
        <begin position="174"/>
        <end position="332"/>
    </location>
</feature>
<dbReference type="Proteomes" id="UP000249782">
    <property type="component" value="Unassembled WGS sequence"/>
</dbReference>
<dbReference type="InterPro" id="IPR001296">
    <property type="entry name" value="Glyco_trans_1"/>
</dbReference>
<dbReference type="PANTHER" id="PTHR45947">
    <property type="entry name" value="SULFOQUINOVOSYL TRANSFERASE SQD2"/>
    <property type="match status" value="1"/>
</dbReference>
<accession>A0A328P8P1</accession>
<gene>
    <name evidence="2" type="ORF">DPC56_05935</name>
</gene>
<organism evidence="2 3">
    <name type="scientific">Methanothermobacter tenebrarum</name>
    <dbReference type="NCBI Taxonomy" id="680118"/>
    <lineage>
        <taxon>Archaea</taxon>
        <taxon>Methanobacteriati</taxon>
        <taxon>Methanobacteriota</taxon>
        <taxon>Methanomada group</taxon>
        <taxon>Methanobacteria</taxon>
        <taxon>Methanobacteriales</taxon>
        <taxon>Methanobacteriaceae</taxon>
        <taxon>Methanothermobacter</taxon>
    </lineage>
</organism>
<keyword evidence="3" id="KW-1185">Reference proteome</keyword>
<dbReference type="OrthoDB" id="132546at2157"/>
<dbReference type="EMBL" id="QLOE01000007">
    <property type="protein sequence ID" value="RAO78797.1"/>
    <property type="molecule type" value="Genomic_DNA"/>
</dbReference>
<dbReference type="InterPro" id="IPR050194">
    <property type="entry name" value="Glycosyltransferase_grp1"/>
</dbReference>
<dbReference type="Pfam" id="PF00534">
    <property type="entry name" value="Glycos_transf_1"/>
    <property type="match status" value="1"/>
</dbReference>
<dbReference type="RefSeq" id="WP_112094162.1">
    <property type="nucleotide sequence ID" value="NZ_QLOE01000007.1"/>
</dbReference>
<dbReference type="AlphaFoldDB" id="A0A328P8P1"/>
<dbReference type="SUPFAM" id="SSF53756">
    <property type="entry name" value="UDP-Glycosyltransferase/glycogen phosphorylase"/>
    <property type="match status" value="1"/>
</dbReference>
<dbReference type="GO" id="GO:0016757">
    <property type="term" value="F:glycosyltransferase activity"/>
    <property type="evidence" value="ECO:0007669"/>
    <property type="project" value="InterPro"/>
</dbReference>
<evidence type="ECO:0000313" key="3">
    <source>
        <dbReference type="Proteomes" id="UP000249782"/>
    </source>
</evidence>
<name>A0A328P8P1_9EURY</name>
<keyword evidence="2" id="KW-0808">Transferase</keyword>
<dbReference type="PANTHER" id="PTHR45947:SF3">
    <property type="entry name" value="SULFOQUINOVOSYL TRANSFERASE SQD2"/>
    <property type="match status" value="1"/>
</dbReference>
<reference evidence="2 3" key="1">
    <citation type="submission" date="2018-06" db="EMBL/GenBank/DDBJ databases">
        <title>Draft genome sequence of hyperthermophilic methanogen Methanothermobacter tenebrarum sp. MCM-B 1447.</title>
        <authorList>
            <person name="Pore S.D."/>
            <person name="Dagar S."/>
            <person name="Dhakephalkar P.K."/>
        </authorList>
    </citation>
    <scope>NUCLEOTIDE SEQUENCE [LARGE SCALE GENOMIC DNA]</scope>
    <source>
        <strain evidence="2 3">MCM B 1447</strain>
    </source>
</reference>
<comment type="caution">
    <text evidence="2">The sequence shown here is derived from an EMBL/GenBank/DDBJ whole genome shotgun (WGS) entry which is preliminary data.</text>
</comment>
<dbReference type="Gene3D" id="3.40.50.2000">
    <property type="entry name" value="Glycogen Phosphorylase B"/>
    <property type="match status" value="2"/>
</dbReference>